<name>A0A6A3X3C0_9STRA</name>
<evidence type="ECO:0000313" key="5">
    <source>
        <dbReference type="EMBL" id="KAE9195279.1"/>
    </source>
</evidence>
<dbReference type="EMBL" id="QXGA01001135">
    <property type="protein sequence ID" value="KAE9128003.1"/>
    <property type="molecule type" value="Genomic_DNA"/>
</dbReference>
<dbReference type="Proteomes" id="UP000437068">
    <property type="component" value="Unassembled WGS sequence"/>
</dbReference>
<feature type="compositionally biased region" description="Low complexity" evidence="1">
    <location>
        <begin position="384"/>
        <end position="397"/>
    </location>
</feature>
<organism evidence="5 10">
    <name type="scientific">Phytophthora fragariae</name>
    <dbReference type="NCBI Taxonomy" id="53985"/>
    <lineage>
        <taxon>Eukaryota</taxon>
        <taxon>Sar</taxon>
        <taxon>Stramenopiles</taxon>
        <taxon>Oomycota</taxon>
        <taxon>Peronosporomycetes</taxon>
        <taxon>Peronosporales</taxon>
        <taxon>Peronosporaceae</taxon>
        <taxon>Phytophthora</taxon>
    </lineage>
</organism>
<dbReference type="OrthoDB" id="168504at2759"/>
<feature type="compositionally biased region" description="Polar residues" evidence="1">
    <location>
        <begin position="158"/>
        <end position="167"/>
    </location>
</feature>
<evidence type="ECO:0000313" key="6">
    <source>
        <dbReference type="EMBL" id="KAE9211211.1"/>
    </source>
</evidence>
<keyword evidence="2" id="KW-1133">Transmembrane helix</keyword>
<dbReference type="AlphaFoldDB" id="A0A6A3X3C0"/>
<dbReference type="Proteomes" id="UP000440367">
    <property type="component" value="Unassembled WGS sequence"/>
</dbReference>
<feature type="compositionally biased region" description="Polar residues" evidence="1">
    <location>
        <begin position="217"/>
        <end position="234"/>
    </location>
</feature>
<dbReference type="Proteomes" id="UP000429523">
    <property type="component" value="Unassembled WGS sequence"/>
</dbReference>
<evidence type="ECO:0000256" key="1">
    <source>
        <dbReference type="SAM" id="MobiDB-lite"/>
    </source>
</evidence>
<evidence type="ECO:0000313" key="9">
    <source>
        <dbReference type="Proteomes" id="UP000429523"/>
    </source>
</evidence>
<feature type="region of interest" description="Disordered" evidence="1">
    <location>
        <begin position="140"/>
        <end position="307"/>
    </location>
</feature>
<feature type="compositionally biased region" description="Polar residues" evidence="1">
    <location>
        <begin position="460"/>
        <end position="486"/>
    </location>
</feature>
<feature type="compositionally biased region" description="Low complexity" evidence="1">
    <location>
        <begin position="288"/>
        <end position="307"/>
    </location>
</feature>
<dbReference type="EMBL" id="QXGD01001232">
    <property type="protein sequence ID" value="KAE9211211.1"/>
    <property type="molecule type" value="Genomic_DNA"/>
</dbReference>
<keyword evidence="2" id="KW-0472">Membrane</keyword>
<feature type="compositionally biased region" description="Low complexity" evidence="1">
    <location>
        <begin position="108"/>
        <end position="120"/>
    </location>
</feature>
<feature type="compositionally biased region" description="Polar residues" evidence="1">
    <location>
        <begin position="428"/>
        <end position="438"/>
    </location>
</feature>
<feature type="compositionally biased region" description="Polar residues" evidence="1">
    <location>
        <begin position="256"/>
        <end position="275"/>
    </location>
</feature>
<keyword evidence="2" id="KW-0812">Transmembrane</keyword>
<reference evidence="9 10" key="1">
    <citation type="submission" date="2018-08" db="EMBL/GenBank/DDBJ databases">
        <title>Genomic investigation of the strawberry pathogen Phytophthora fragariae indicates pathogenicity is determined by transcriptional variation in three key races.</title>
        <authorList>
            <person name="Adams T.M."/>
            <person name="Armitage A.D."/>
            <person name="Sobczyk M.K."/>
            <person name="Bates H.J."/>
            <person name="Dunwell J.M."/>
            <person name="Nellist C.F."/>
            <person name="Harrison R.J."/>
        </authorList>
    </citation>
    <scope>NUCLEOTIDE SEQUENCE [LARGE SCALE GENOMIC DNA]</scope>
    <source>
        <strain evidence="7 11">A4</strain>
        <strain evidence="6 12">BC-1</strain>
        <strain evidence="5 10">NOV-27</strain>
        <strain evidence="4 13">NOV-5</strain>
        <strain evidence="8 14">NOV-77</strain>
        <strain evidence="3 9">NOV-9</strain>
    </source>
</reference>
<comment type="caution">
    <text evidence="5">The sequence shown here is derived from an EMBL/GenBank/DDBJ whole genome shotgun (WGS) entry which is preliminary data.</text>
</comment>
<evidence type="ECO:0000313" key="7">
    <source>
        <dbReference type="EMBL" id="KAE9296979.1"/>
    </source>
</evidence>
<proteinExistence type="predicted"/>
<feature type="region of interest" description="Disordered" evidence="1">
    <location>
        <begin position="384"/>
        <end position="404"/>
    </location>
</feature>
<evidence type="ECO:0000256" key="2">
    <source>
        <dbReference type="SAM" id="Phobius"/>
    </source>
</evidence>
<sequence length="486" mass="51935">MSRADKKARYGAFKADRQKTPLYHSPSGSVDANTATEMASGQSVFKGALGWDDWIWWVAIGCVALLILLLLVCCCVCMQRAKRKGHEEALAAVQARQRLTQERERTEQQQQQQQRLQQAQNGYQPPGYAYSKQVTAVPLAPAPNRKNLGPQVAANGYRDNNGSQLHSDQFPKAYPPLPGQQQVAAPEAPSYQPTPKWYNAQQKSSPLSHGYEANAPRLSSGSFGYEPHTSSQYPDSMRYDDPYPEGGAHDSVPFVSVTSPSASKNSKANRKNGQTAAAPVVVPRYTQASSSPSEARASAGSSAVSGGTLQSRIDALRSADSNDMVHSRISVTPDEVPDSSSARAGAGVWTVQMPRALTAQELYASGSARRSGLLVGSVLSPDASAMSASPFSSPSASLQSGRSYETFDPDAFESSKSTELGAVITHGSSRSIGSNYSHGQFDDAESFGPGGRSFKRQDNSNETATTPGKPSRADNVSINSRGSVEF</sequence>
<gene>
    <name evidence="7" type="ORF">PF001_g16605</name>
    <name evidence="6" type="ORF">PF002_g18600</name>
    <name evidence="5" type="ORF">PF005_g17348</name>
    <name evidence="4" type="ORF">PF006_g16383</name>
    <name evidence="8" type="ORF">PF008_g16681</name>
    <name evidence="3" type="ORF">PF009_g18440</name>
</gene>
<dbReference type="Proteomes" id="UP000486351">
    <property type="component" value="Unassembled WGS sequence"/>
</dbReference>
<dbReference type="EMBL" id="QXGE01001150">
    <property type="protein sequence ID" value="KAE9296979.1"/>
    <property type="molecule type" value="Genomic_DNA"/>
</dbReference>
<evidence type="ECO:0000313" key="13">
    <source>
        <dbReference type="Proteomes" id="UP000440732"/>
    </source>
</evidence>
<dbReference type="EMBL" id="QXFY01001158">
    <property type="protein sequence ID" value="KAE9326329.1"/>
    <property type="molecule type" value="Genomic_DNA"/>
</dbReference>
<protein>
    <submittedName>
        <fullName evidence="5">Uncharacterized protein</fullName>
    </submittedName>
</protein>
<evidence type="ECO:0000313" key="14">
    <source>
        <dbReference type="Proteomes" id="UP000486351"/>
    </source>
</evidence>
<dbReference type="Proteomes" id="UP000440732">
    <property type="component" value="Unassembled WGS sequence"/>
</dbReference>
<dbReference type="EMBL" id="QXGF01001233">
    <property type="protein sequence ID" value="KAE8931496.1"/>
    <property type="molecule type" value="Genomic_DNA"/>
</dbReference>
<dbReference type="EMBL" id="QXGB01001190">
    <property type="protein sequence ID" value="KAE9195279.1"/>
    <property type="molecule type" value="Genomic_DNA"/>
</dbReference>
<evidence type="ECO:0000313" key="3">
    <source>
        <dbReference type="EMBL" id="KAE8931496.1"/>
    </source>
</evidence>
<evidence type="ECO:0000313" key="8">
    <source>
        <dbReference type="EMBL" id="KAE9326329.1"/>
    </source>
</evidence>
<evidence type="ECO:0000313" key="4">
    <source>
        <dbReference type="EMBL" id="KAE9128003.1"/>
    </source>
</evidence>
<evidence type="ECO:0000313" key="11">
    <source>
        <dbReference type="Proteomes" id="UP000437068"/>
    </source>
</evidence>
<feature type="region of interest" description="Disordered" evidence="1">
    <location>
        <begin position="428"/>
        <end position="486"/>
    </location>
</feature>
<evidence type="ECO:0000313" key="10">
    <source>
        <dbReference type="Proteomes" id="UP000433483"/>
    </source>
</evidence>
<feature type="transmembrane region" description="Helical" evidence="2">
    <location>
        <begin position="54"/>
        <end position="78"/>
    </location>
</feature>
<keyword evidence="10" id="KW-1185">Reference proteome</keyword>
<dbReference type="Proteomes" id="UP000433483">
    <property type="component" value="Unassembled WGS sequence"/>
</dbReference>
<feature type="region of interest" description="Disordered" evidence="1">
    <location>
        <begin position="101"/>
        <end position="122"/>
    </location>
</feature>
<accession>A0A6A3X3C0</accession>
<evidence type="ECO:0000313" key="12">
    <source>
        <dbReference type="Proteomes" id="UP000440367"/>
    </source>
</evidence>